<evidence type="ECO:0000256" key="9">
    <source>
        <dbReference type="ARBA" id="ARBA00023136"/>
    </source>
</evidence>
<sequence>MTSLQHIDFSENSIGDQLTRNLGRLCNLQSLDLSLNNISGEITEFVDELSKCPNISLESLYLGYNQLGGFLPDSLGHLKNLQFLRLWGNSLMGSIPNSIGNLSLLKVFYLANNQMDGTIPASLGQLSSLVDLDLSENPWQGVITEAHLFNLTSLKELSLAKLNPNVTLAFNVNENFLPPFKLTYLNLRSCHLGPRFPAWLRGQNELNTIVLNTAGISDSIPDWFWELDLQVNELDFANNQLRGRVPNTLRFQYPALVDLSSNRFEGPLPVFPSNISRLFLRDNAFSGPIPVDFGIKMPNLVDFDISWNALNGTIPLSMGITCGKRKST</sequence>
<name>A0AAN8Z868_9MAGN</name>
<organism evidence="11 12">
    <name type="scientific">Dillenia turbinata</name>
    <dbReference type="NCBI Taxonomy" id="194707"/>
    <lineage>
        <taxon>Eukaryota</taxon>
        <taxon>Viridiplantae</taxon>
        <taxon>Streptophyta</taxon>
        <taxon>Embryophyta</taxon>
        <taxon>Tracheophyta</taxon>
        <taxon>Spermatophyta</taxon>
        <taxon>Magnoliopsida</taxon>
        <taxon>eudicotyledons</taxon>
        <taxon>Gunneridae</taxon>
        <taxon>Pentapetalae</taxon>
        <taxon>Dilleniales</taxon>
        <taxon>Dilleniaceae</taxon>
        <taxon>Dillenia</taxon>
    </lineage>
</organism>
<comment type="caution">
    <text evidence="11">The sequence shown here is derived from an EMBL/GenBank/DDBJ whole genome shotgun (WGS) entry which is preliminary data.</text>
</comment>
<evidence type="ECO:0000256" key="7">
    <source>
        <dbReference type="ARBA" id="ARBA00022737"/>
    </source>
</evidence>
<evidence type="ECO:0000256" key="8">
    <source>
        <dbReference type="ARBA" id="ARBA00022989"/>
    </source>
</evidence>
<protein>
    <submittedName>
        <fullName evidence="11">Leucine-rich repeat</fullName>
    </submittedName>
</protein>
<dbReference type="InterPro" id="IPR046956">
    <property type="entry name" value="RLP23-like"/>
</dbReference>
<dbReference type="InterPro" id="IPR001611">
    <property type="entry name" value="Leu-rich_rpt"/>
</dbReference>
<proteinExistence type="predicted"/>
<keyword evidence="5" id="KW-0812">Transmembrane</keyword>
<evidence type="ECO:0000256" key="5">
    <source>
        <dbReference type="ARBA" id="ARBA00022692"/>
    </source>
</evidence>
<evidence type="ECO:0000313" key="11">
    <source>
        <dbReference type="EMBL" id="KAK6928516.1"/>
    </source>
</evidence>
<keyword evidence="4" id="KW-0433">Leucine-rich repeat</keyword>
<keyword evidence="10" id="KW-0325">Glycoprotein</keyword>
<dbReference type="Pfam" id="PF13516">
    <property type="entry name" value="LRR_6"/>
    <property type="match status" value="2"/>
</dbReference>
<evidence type="ECO:0000256" key="2">
    <source>
        <dbReference type="ARBA" id="ARBA00004479"/>
    </source>
</evidence>
<comment type="subcellular location">
    <subcellularLocation>
        <location evidence="1">Cell membrane</location>
    </subcellularLocation>
    <subcellularLocation>
        <location evidence="2">Membrane</location>
        <topology evidence="2">Single-pass type I membrane protein</topology>
    </subcellularLocation>
</comment>
<dbReference type="FunFam" id="3.80.10.10:FF:000299">
    <property type="entry name" value="Piriformospora indica-insensitive protein 2"/>
    <property type="match status" value="1"/>
</dbReference>
<dbReference type="PANTHER" id="PTHR48063">
    <property type="entry name" value="LRR RECEPTOR-LIKE KINASE"/>
    <property type="match status" value="1"/>
</dbReference>
<keyword evidence="8" id="KW-1133">Transmembrane helix</keyword>
<evidence type="ECO:0000256" key="1">
    <source>
        <dbReference type="ARBA" id="ARBA00004236"/>
    </source>
</evidence>
<dbReference type="PANTHER" id="PTHR48063:SF16">
    <property type="entry name" value="LRR RECEPTOR-LIKE SERINE_THREONINE-PROTEIN KINASE GSO1"/>
    <property type="match status" value="1"/>
</dbReference>
<evidence type="ECO:0000313" key="12">
    <source>
        <dbReference type="Proteomes" id="UP001370490"/>
    </source>
</evidence>
<keyword evidence="6" id="KW-0732">Signal</keyword>
<evidence type="ECO:0000256" key="6">
    <source>
        <dbReference type="ARBA" id="ARBA00022729"/>
    </source>
</evidence>
<dbReference type="Pfam" id="PF00560">
    <property type="entry name" value="LRR_1"/>
    <property type="match status" value="3"/>
</dbReference>
<dbReference type="GO" id="GO:0005886">
    <property type="term" value="C:plasma membrane"/>
    <property type="evidence" value="ECO:0007669"/>
    <property type="project" value="UniProtKB-SubCell"/>
</dbReference>
<keyword evidence="7" id="KW-0677">Repeat</keyword>
<dbReference type="InterPro" id="IPR032675">
    <property type="entry name" value="LRR_dom_sf"/>
</dbReference>
<reference evidence="11 12" key="1">
    <citation type="submission" date="2023-12" db="EMBL/GenBank/DDBJ databases">
        <title>A high-quality genome assembly for Dillenia turbinata (Dilleniales).</title>
        <authorList>
            <person name="Chanderbali A."/>
        </authorList>
    </citation>
    <scope>NUCLEOTIDE SEQUENCE [LARGE SCALE GENOMIC DNA]</scope>
    <source>
        <strain evidence="11">LSX21</strain>
        <tissue evidence="11">Leaf</tissue>
    </source>
</reference>
<evidence type="ECO:0000256" key="4">
    <source>
        <dbReference type="ARBA" id="ARBA00022614"/>
    </source>
</evidence>
<keyword evidence="9" id="KW-0472">Membrane</keyword>
<gene>
    <name evidence="11" type="ORF">RJ641_007107</name>
</gene>
<dbReference type="EMBL" id="JBAMMX010000014">
    <property type="protein sequence ID" value="KAK6928516.1"/>
    <property type="molecule type" value="Genomic_DNA"/>
</dbReference>
<evidence type="ECO:0000256" key="10">
    <source>
        <dbReference type="ARBA" id="ARBA00023180"/>
    </source>
</evidence>
<dbReference type="AlphaFoldDB" id="A0AAN8Z868"/>
<dbReference type="Gene3D" id="3.80.10.10">
    <property type="entry name" value="Ribonuclease Inhibitor"/>
    <property type="match status" value="2"/>
</dbReference>
<dbReference type="SUPFAM" id="SSF52047">
    <property type="entry name" value="RNI-like"/>
    <property type="match status" value="1"/>
</dbReference>
<dbReference type="PROSITE" id="PS51450">
    <property type="entry name" value="LRR"/>
    <property type="match status" value="1"/>
</dbReference>
<keyword evidence="3" id="KW-1003">Cell membrane</keyword>
<keyword evidence="12" id="KW-1185">Reference proteome</keyword>
<dbReference type="Proteomes" id="UP001370490">
    <property type="component" value="Unassembled WGS sequence"/>
</dbReference>
<accession>A0AAN8Z868</accession>
<evidence type="ECO:0000256" key="3">
    <source>
        <dbReference type="ARBA" id="ARBA00022475"/>
    </source>
</evidence>